<dbReference type="PANTHER" id="PTHR46599:SF3">
    <property type="entry name" value="PIGGYBAC TRANSPOSABLE ELEMENT-DERIVED PROTEIN 4"/>
    <property type="match status" value="1"/>
</dbReference>
<accession>A0A6S7G2Z6</accession>
<gene>
    <name evidence="2" type="ORF">PACLA_8A018736</name>
</gene>
<reference evidence="2" key="1">
    <citation type="submission" date="2020-04" db="EMBL/GenBank/DDBJ databases">
        <authorList>
            <person name="Alioto T."/>
            <person name="Alioto T."/>
            <person name="Gomez Garrido J."/>
        </authorList>
    </citation>
    <scope>NUCLEOTIDE SEQUENCE</scope>
    <source>
        <strain evidence="2">A484AB</strain>
    </source>
</reference>
<feature type="compositionally biased region" description="Basic residues" evidence="1">
    <location>
        <begin position="97"/>
        <end position="132"/>
    </location>
</feature>
<evidence type="ECO:0000313" key="3">
    <source>
        <dbReference type="Proteomes" id="UP001152795"/>
    </source>
</evidence>
<name>A0A6S7G2Z6_PARCT</name>
<organism evidence="2 3">
    <name type="scientific">Paramuricea clavata</name>
    <name type="common">Red gorgonian</name>
    <name type="synonym">Violescent sea-whip</name>
    <dbReference type="NCBI Taxonomy" id="317549"/>
    <lineage>
        <taxon>Eukaryota</taxon>
        <taxon>Metazoa</taxon>
        <taxon>Cnidaria</taxon>
        <taxon>Anthozoa</taxon>
        <taxon>Octocorallia</taxon>
        <taxon>Malacalcyonacea</taxon>
        <taxon>Plexauridae</taxon>
        <taxon>Paramuricea</taxon>
    </lineage>
</organism>
<dbReference type="InterPro" id="IPR029526">
    <property type="entry name" value="PGBD"/>
</dbReference>
<dbReference type="Pfam" id="PF13843">
    <property type="entry name" value="DDE_Tnp_1_7"/>
    <property type="match status" value="1"/>
</dbReference>
<dbReference type="PANTHER" id="PTHR46599">
    <property type="entry name" value="PIGGYBAC TRANSPOSABLE ELEMENT-DERIVED PROTEIN 4"/>
    <property type="match status" value="1"/>
</dbReference>
<dbReference type="OrthoDB" id="118105at2759"/>
<proteinExistence type="predicted"/>
<protein>
    <submittedName>
        <fullName evidence="2">Uncharacterized protein</fullName>
    </submittedName>
</protein>
<feature type="compositionally biased region" description="Acidic residues" evidence="1">
    <location>
        <begin position="42"/>
        <end position="69"/>
    </location>
</feature>
<dbReference type="Proteomes" id="UP001152795">
    <property type="component" value="Unassembled WGS sequence"/>
</dbReference>
<feature type="region of interest" description="Disordered" evidence="1">
    <location>
        <begin position="20"/>
        <end position="168"/>
    </location>
</feature>
<dbReference type="EMBL" id="CACRXK020000995">
    <property type="protein sequence ID" value="CAB3986298.1"/>
    <property type="molecule type" value="Genomic_DNA"/>
</dbReference>
<evidence type="ECO:0000256" key="1">
    <source>
        <dbReference type="SAM" id="MobiDB-lite"/>
    </source>
</evidence>
<keyword evidence="3" id="KW-1185">Reference proteome</keyword>
<comment type="caution">
    <text evidence="2">The sequence shown here is derived from an EMBL/GenBank/DDBJ whole genome shotgun (WGS) entry which is preliminary data.</text>
</comment>
<sequence length="698" mass="79472">MAVALDAVIEAINNGPFEFDAIGIPSDEEEDLDRRLVMSDSDPSDEEPADEEDDDFEAHEEDWEEDGDLGEGSGGRGRSPIRRPADSPNGTSVNRGRGNRGSRARGGRARGSKARGGRARGGRARGGRARGGRARDTGANNSSSKSYDDADISNTLPPFQPSRPPGIHFDRHVLRGGMTTELEFFHLFFTTEMIKSVVAHTNSYAFMRLVAGGFTTYTTGEGAWKTTTEDEINRLIAILIYFGLVRVDTAVEKYWSTKTLYHGLWARKILSRKRYKALMAFLHVVDPAEEVASNKLRKVEEFLASFKERCRMLYQPYQNIAVDERMVKSKHRSGIRQYMKNKQDERMVKSKHRSGIRQYMKNKPTKWGIKLWVLADSSNGYTIDFNVYIGKSQHEAPSQNGLGYDVVMKLVNPYLGQGYHVFFDNFFSSPKLVQDLFMNGTPSSGTCKINREGFPESMKDVKVWARNLKRGSMRWARESNVLTLQWIDNRPVSLITSIDSANDKKDVERRTKTRGVFEKVNVSQPYAFHRYNQYMNAVDRSDQMLAYHNVSRKCYQWWKTLFFHLIDMAIVNSFLLFQSHRNSDPGNPALHRKSTYTMVDYREELVRQLCGLAEYDRPPVNEQVQAVPPPDQFCTAHLATTAANGVRRNCVVCYAEGRGERKVSTYCSAPQCNRHMHVGGEHDCFVVWHSRDYTGRRS</sequence>
<dbReference type="AlphaFoldDB" id="A0A6S7G2Z6"/>
<evidence type="ECO:0000313" key="2">
    <source>
        <dbReference type="EMBL" id="CAB3986298.1"/>
    </source>
</evidence>